<dbReference type="Gene3D" id="2.60.120.10">
    <property type="entry name" value="Jelly Rolls"/>
    <property type="match status" value="1"/>
</dbReference>
<dbReference type="InterPro" id="IPR050807">
    <property type="entry name" value="TransReg_Diox_bact_type"/>
</dbReference>
<name>A0A4R1Q1C4_9FIRM</name>
<dbReference type="SUPFAM" id="SSF51182">
    <property type="entry name" value="RmlC-like cupins"/>
    <property type="match status" value="1"/>
</dbReference>
<dbReference type="CDD" id="cd02209">
    <property type="entry name" value="cupin_XRE_C"/>
    <property type="match status" value="1"/>
</dbReference>
<proteinExistence type="predicted"/>
<dbReference type="GO" id="GO:0003677">
    <property type="term" value="F:DNA binding"/>
    <property type="evidence" value="ECO:0007669"/>
    <property type="project" value="UniProtKB-KW"/>
</dbReference>
<dbReference type="PROSITE" id="PS50943">
    <property type="entry name" value="HTH_CROC1"/>
    <property type="match status" value="1"/>
</dbReference>
<gene>
    <name evidence="3" type="ORF">EV210_10452</name>
</gene>
<dbReference type="AlphaFoldDB" id="A0A4R1Q1C4"/>
<evidence type="ECO:0000313" key="3">
    <source>
        <dbReference type="EMBL" id="TCL38086.1"/>
    </source>
</evidence>
<keyword evidence="4" id="KW-1185">Reference proteome</keyword>
<dbReference type="PANTHER" id="PTHR46797:SF1">
    <property type="entry name" value="METHYLPHOSPHONATE SYNTHASE"/>
    <property type="match status" value="1"/>
</dbReference>
<dbReference type="Pfam" id="PF01381">
    <property type="entry name" value="HTH_3"/>
    <property type="match status" value="1"/>
</dbReference>
<sequence length="203" mass="22622">MDNLGALIRKQRKHNGVTLKQLAEKTKLSISFLSEIERGVAKPSMDSLRKIAQSLSISLLSFTDSQDSQGANPMRLANMPNQVIRSKYINTAKVVRAGQRKKLGYPDRPGYYELLTPDFNRELEVLYVKLDPGFETGPEPIIDPPGEKFILVMKGHYQITISGEIHILNAGDSISYPADAPVFFKCLSDYPTELILVLTPPGF</sequence>
<dbReference type="GO" id="GO:0005829">
    <property type="term" value="C:cytosol"/>
    <property type="evidence" value="ECO:0007669"/>
    <property type="project" value="TreeGrafter"/>
</dbReference>
<keyword evidence="1" id="KW-0238">DNA-binding</keyword>
<dbReference type="InterPro" id="IPR013096">
    <property type="entry name" value="Cupin_2"/>
</dbReference>
<feature type="domain" description="HTH cro/C1-type" evidence="2">
    <location>
        <begin position="8"/>
        <end position="62"/>
    </location>
</feature>
<dbReference type="EMBL" id="SLUI01000004">
    <property type="protein sequence ID" value="TCL38086.1"/>
    <property type="molecule type" value="Genomic_DNA"/>
</dbReference>
<dbReference type="GO" id="GO:0003700">
    <property type="term" value="F:DNA-binding transcription factor activity"/>
    <property type="evidence" value="ECO:0007669"/>
    <property type="project" value="TreeGrafter"/>
</dbReference>
<evidence type="ECO:0000313" key="4">
    <source>
        <dbReference type="Proteomes" id="UP000295063"/>
    </source>
</evidence>
<dbReference type="Pfam" id="PF07883">
    <property type="entry name" value="Cupin_2"/>
    <property type="match status" value="1"/>
</dbReference>
<reference evidence="3 4" key="1">
    <citation type="submission" date="2019-03" db="EMBL/GenBank/DDBJ databases">
        <title>Genomic Encyclopedia of Type Strains, Phase IV (KMG-IV): sequencing the most valuable type-strain genomes for metagenomic binning, comparative biology and taxonomic classification.</title>
        <authorList>
            <person name="Goeker M."/>
        </authorList>
    </citation>
    <scope>NUCLEOTIDE SEQUENCE [LARGE SCALE GENOMIC DNA]</scope>
    <source>
        <strain evidence="3 4">DSM 15969</strain>
    </source>
</reference>
<dbReference type="SMART" id="SM00530">
    <property type="entry name" value="HTH_XRE"/>
    <property type="match status" value="1"/>
</dbReference>
<comment type="caution">
    <text evidence="3">The sequence shown here is derived from an EMBL/GenBank/DDBJ whole genome shotgun (WGS) entry which is preliminary data.</text>
</comment>
<evidence type="ECO:0000256" key="1">
    <source>
        <dbReference type="ARBA" id="ARBA00023125"/>
    </source>
</evidence>
<protein>
    <submittedName>
        <fullName evidence="3">Cupin domain</fullName>
    </submittedName>
</protein>
<dbReference type="InterPro" id="IPR014710">
    <property type="entry name" value="RmlC-like_jellyroll"/>
</dbReference>
<dbReference type="SUPFAM" id="SSF47413">
    <property type="entry name" value="lambda repressor-like DNA-binding domains"/>
    <property type="match status" value="1"/>
</dbReference>
<dbReference type="PANTHER" id="PTHR46797">
    <property type="entry name" value="HTH-TYPE TRANSCRIPTIONAL REGULATOR"/>
    <property type="match status" value="1"/>
</dbReference>
<dbReference type="InterPro" id="IPR001387">
    <property type="entry name" value="Cro/C1-type_HTH"/>
</dbReference>
<organism evidence="3 4">
    <name type="scientific">Anaerospora hongkongensis</name>
    <dbReference type="NCBI Taxonomy" id="244830"/>
    <lineage>
        <taxon>Bacteria</taxon>
        <taxon>Bacillati</taxon>
        <taxon>Bacillota</taxon>
        <taxon>Negativicutes</taxon>
        <taxon>Selenomonadales</taxon>
        <taxon>Sporomusaceae</taxon>
        <taxon>Anaerospora</taxon>
    </lineage>
</organism>
<accession>A0A4R1Q1C4</accession>
<dbReference type="InterPro" id="IPR010982">
    <property type="entry name" value="Lambda_DNA-bd_dom_sf"/>
</dbReference>
<dbReference type="CDD" id="cd00093">
    <property type="entry name" value="HTH_XRE"/>
    <property type="match status" value="1"/>
</dbReference>
<dbReference type="InterPro" id="IPR011051">
    <property type="entry name" value="RmlC_Cupin_sf"/>
</dbReference>
<dbReference type="RefSeq" id="WP_165898821.1">
    <property type="nucleotide sequence ID" value="NZ_SLUI01000004.1"/>
</dbReference>
<dbReference type="Gene3D" id="1.10.260.40">
    <property type="entry name" value="lambda repressor-like DNA-binding domains"/>
    <property type="match status" value="1"/>
</dbReference>
<evidence type="ECO:0000259" key="2">
    <source>
        <dbReference type="PROSITE" id="PS50943"/>
    </source>
</evidence>
<dbReference type="Proteomes" id="UP000295063">
    <property type="component" value="Unassembled WGS sequence"/>
</dbReference>